<evidence type="ECO:0000313" key="2">
    <source>
        <dbReference type="EMBL" id="ETX05501.1"/>
    </source>
</evidence>
<dbReference type="HOGENOM" id="CLU_053002_3_0_7"/>
<dbReference type="Proteomes" id="UP000019140">
    <property type="component" value="Unassembled WGS sequence"/>
</dbReference>
<organism evidence="2 3">
    <name type="scientific">Candidatus Entotheonella gemina</name>
    <dbReference type="NCBI Taxonomy" id="1429439"/>
    <lineage>
        <taxon>Bacteria</taxon>
        <taxon>Pseudomonadati</taxon>
        <taxon>Nitrospinota/Tectimicrobiota group</taxon>
        <taxon>Candidatus Tectimicrobiota</taxon>
        <taxon>Candidatus Entotheonellia</taxon>
        <taxon>Candidatus Entotheonellales</taxon>
        <taxon>Candidatus Entotheonellaceae</taxon>
        <taxon>Candidatus Entotheonella</taxon>
    </lineage>
</organism>
<reference evidence="2 3" key="1">
    <citation type="journal article" date="2014" name="Nature">
        <title>An environmental bacterial taxon with a large and distinct metabolic repertoire.</title>
        <authorList>
            <person name="Wilson M.C."/>
            <person name="Mori T."/>
            <person name="Ruckert C."/>
            <person name="Uria A.R."/>
            <person name="Helf M.J."/>
            <person name="Takada K."/>
            <person name="Gernert C."/>
            <person name="Steffens U.A."/>
            <person name="Heycke N."/>
            <person name="Schmitt S."/>
            <person name="Rinke C."/>
            <person name="Helfrich E.J."/>
            <person name="Brachmann A.O."/>
            <person name="Gurgui C."/>
            <person name="Wakimoto T."/>
            <person name="Kracht M."/>
            <person name="Crusemann M."/>
            <person name="Hentschel U."/>
            <person name="Abe I."/>
            <person name="Matsunaga S."/>
            <person name="Kalinowski J."/>
            <person name="Takeyama H."/>
            <person name="Piel J."/>
        </authorList>
    </citation>
    <scope>NUCLEOTIDE SEQUENCE [LARGE SCALE GENOMIC DNA]</scope>
    <source>
        <strain evidence="3">TSY2</strain>
    </source>
</reference>
<dbReference type="PANTHER" id="PTHR28047:SF5">
    <property type="entry name" value="PROTEIN DCG1"/>
    <property type="match status" value="1"/>
</dbReference>
<dbReference type="PATRIC" id="fig|1429439.4.peg.3837"/>
<dbReference type="Gene3D" id="3.40.50.12500">
    <property type="match status" value="1"/>
</dbReference>
<dbReference type="EMBL" id="AZHX01000941">
    <property type="protein sequence ID" value="ETX05501.1"/>
    <property type="molecule type" value="Genomic_DNA"/>
</dbReference>
<gene>
    <name evidence="2" type="ORF">ETSY2_22570</name>
</gene>
<dbReference type="AlphaFoldDB" id="W4M6E7"/>
<accession>W4M6E7</accession>
<dbReference type="InterPro" id="IPR015942">
    <property type="entry name" value="Asp/Glu/hydantoin_racemase"/>
</dbReference>
<dbReference type="InterPro" id="IPR052186">
    <property type="entry name" value="Hydantoin_racemase-like"/>
</dbReference>
<keyword evidence="3" id="KW-1185">Reference proteome</keyword>
<protein>
    <recommendedName>
        <fullName evidence="4">Hydantoin racemase</fullName>
    </recommendedName>
</protein>
<name>W4M6E7_9BACT</name>
<evidence type="ECO:0000256" key="1">
    <source>
        <dbReference type="ARBA" id="ARBA00038414"/>
    </source>
</evidence>
<comment type="similarity">
    <text evidence="1">Belongs to the HyuE racemase family.</text>
</comment>
<evidence type="ECO:0008006" key="4">
    <source>
        <dbReference type="Google" id="ProtNLM"/>
    </source>
</evidence>
<dbReference type="Pfam" id="PF01177">
    <property type="entry name" value="Asp_Glu_race"/>
    <property type="match status" value="1"/>
</dbReference>
<evidence type="ECO:0000313" key="3">
    <source>
        <dbReference type="Proteomes" id="UP000019140"/>
    </source>
</evidence>
<dbReference type="PANTHER" id="PTHR28047">
    <property type="entry name" value="PROTEIN DCG1"/>
    <property type="match status" value="1"/>
</dbReference>
<proteinExistence type="inferred from homology"/>
<comment type="caution">
    <text evidence="2">The sequence shown here is derived from an EMBL/GenBank/DDBJ whole genome shotgun (WGS) entry which is preliminary data.</text>
</comment>
<sequence length="241" mass="25762">MKLAGVVSIGSYSDADLEAKKQSLRTVLRPDTQLDMFAADSGVPYIESSFEFYLSEVAVARKVVEVAEMGYDAVIGTAFLDNGLDAARELVDIPVVGPAKTTLYLASTLANQFAVIMAAGDLPKHVRTFAKGLGVADRIVDVPTLKCTVADFLHDEDNAVAMMIAMGRQLVDEQGAEALVLGCGSTTGLAARVSQALDIPVLDPGLTAIKYAEMMVDLGLSQSKRAYPHNARVMQLFRAMM</sequence>
<dbReference type="InterPro" id="IPR053714">
    <property type="entry name" value="Iso_Racemase_Enz_sf"/>
</dbReference>
<dbReference type="GO" id="GO:0047661">
    <property type="term" value="F:amino-acid racemase activity"/>
    <property type="evidence" value="ECO:0007669"/>
    <property type="project" value="InterPro"/>
</dbReference>